<reference evidence="1" key="1">
    <citation type="journal article" date="2021" name="Proc. Natl. Acad. Sci. U.S.A.">
        <title>A Catalog of Tens of Thousands of Viruses from Human Metagenomes Reveals Hidden Associations with Chronic Diseases.</title>
        <authorList>
            <person name="Tisza M.J."/>
            <person name="Buck C.B."/>
        </authorList>
    </citation>
    <scope>NUCLEOTIDE SEQUENCE</scope>
    <source>
        <strain evidence="1">CtcKt3</strain>
    </source>
</reference>
<proteinExistence type="predicted"/>
<dbReference type="EMBL" id="BK015084">
    <property type="protein sequence ID" value="DAD90381.1"/>
    <property type="molecule type" value="Genomic_DNA"/>
</dbReference>
<name>A0A8S5N6I9_9CAUD</name>
<evidence type="ECO:0000313" key="1">
    <source>
        <dbReference type="EMBL" id="DAD90381.1"/>
    </source>
</evidence>
<accession>A0A8S5N6I9</accession>
<organism evidence="1">
    <name type="scientific">Podoviridae sp. ctcKt3</name>
    <dbReference type="NCBI Taxonomy" id="2826566"/>
    <lineage>
        <taxon>Viruses</taxon>
        <taxon>Duplodnaviria</taxon>
        <taxon>Heunggongvirae</taxon>
        <taxon>Uroviricota</taxon>
        <taxon>Caudoviricetes</taxon>
    </lineage>
</organism>
<sequence length="69" mass="8316">MDEFTGLNRAFRYREVVSGYCGRVYLFEVYDLLRGEWSGLRSFFSVDDGVKYCRGIDFRELNKSFLYRF</sequence>
<protein>
    <submittedName>
        <fullName evidence="1">Uncharacterized protein</fullName>
    </submittedName>
</protein>